<feature type="transmembrane region" description="Helical" evidence="6">
    <location>
        <begin position="196"/>
        <end position="217"/>
    </location>
</feature>
<dbReference type="Proteomes" id="UP000623129">
    <property type="component" value="Unassembled WGS sequence"/>
</dbReference>
<keyword evidence="4 5" id="KW-0472">Membrane</keyword>
<protein>
    <submittedName>
        <fullName evidence="8">Transmembrane protein 136-like protein</fullName>
    </submittedName>
</protein>
<dbReference type="InterPro" id="IPR006634">
    <property type="entry name" value="TLC-dom"/>
</dbReference>
<evidence type="ECO:0000313" key="8">
    <source>
        <dbReference type="EMBL" id="KAF3329040.1"/>
    </source>
</evidence>
<comment type="subcellular location">
    <subcellularLocation>
        <location evidence="1">Membrane</location>
        <topology evidence="1">Multi-pass membrane protein</topology>
    </subcellularLocation>
</comment>
<reference evidence="8" key="1">
    <citation type="submission" date="2020-01" db="EMBL/GenBank/DDBJ databases">
        <title>Genome sequence of Kobresia littledalei, the first chromosome-level genome in the family Cyperaceae.</title>
        <authorList>
            <person name="Qu G."/>
        </authorList>
    </citation>
    <scope>NUCLEOTIDE SEQUENCE</scope>
    <source>
        <strain evidence="8">C.B.Clarke</strain>
        <tissue evidence="8">Leaf</tissue>
    </source>
</reference>
<sequence>MDMEIEDDYYVVKWIISGVVFWTTAFLMVRNLLPKRSFDFCTRIVATMHATCAVCLASFSVQDWTCPVCPLASRSSPLQMRALAVTLSYMIYDLMATIFGDNFTVDNAVHHLVSIVGIGAGLAYQKCGTEMVAALWITETSTPLLHTREFLKELGIRDTDLNLLVDIMFAVIFSLARMGVGPYLTFVTLRADDNPFLIKATAFGLQAVSTFWFYKILRMVKYKLRRRSATPTPLSTPHVN</sequence>
<dbReference type="PANTHER" id="PTHR31898:SF1">
    <property type="entry name" value="TLC DOMAIN-CONTAINING PROTEIN 5"/>
    <property type="match status" value="1"/>
</dbReference>
<feature type="transmembrane region" description="Helical" evidence="6">
    <location>
        <begin position="161"/>
        <end position="184"/>
    </location>
</feature>
<evidence type="ECO:0000256" key="5">
    <source>
        <dbReference type="PROSITE-ProRule" id="PRU00205"/>
    </source>
</evidence>
<dbReference type="SMART" id="SM00724">
    <property type="entry name" value="TLC"/>
    <property type="match status" value="1"/>
</dbReference>
<dbReference type="Pfam" id="PF03798">
    <property type="entry name" value="TRAM_LAG1_CLN8"/>
    <property type="match status" value="1"/>
</dbReference>
<evidence type="ECO:0000256" key="6">
    <source>
        <dbReference type="SAM" id="Phobius"/>
    </source>
</evidence>
<accession>A0A833VJK1</accession>
<gene>
    <name evidence="8" type="ORF">FCM35_KLT06118</name>
</gene>
<evidence type="ECO:0000256" key="4">
    <source>
        <dbReference type="ARBA" id="ARBA00023136"/>
    </source>
</evidence>
<dbReference type="OrthoDB" id="506011at2759"/>
<dbReference type="InterPro" id="IPR042512">
    <property type="entry name" value="TLCD5"/>
</dbReference>
<proteinExistence type="predicted"/>
<dbReference type="EMBL" id="SWLB01000015">
    <property type="protein sequence ID" value="KAF3329040.1"/>
    <property type="molecule type" value="Genomic_DNA"/>
</dbReference>
<keyword evidence="2 5" id="KW-0812">Transmembrane</keyword>
<dbReference type="PROSITE" id="PS50922">
    <property type="entry name" value="TLC"/>
    <property type="match status" value="1"/>
</dbReference>
<evidence type="ECO:0000256" key="2">
    <source>
        <dbReference type="ARBA" id="ARBA00022692"/>
    </source>
</evidence>
<dbReference type="AlphaFoldDB" id="A0A833VJK1"/>
<organism evidence="8 9">
    <name type="scientific">Carex littledalei</name>
    <dbReference type="NCBI Taxonomy" id="544730"/>
    <lineage>
        <taxon>Eukaryota</taxon>
        <taxon>Viridiplantae</taxon>
        <taxon>Streptophyta</taxon>
        <taxon>Embryophyta</taxon>
        <taxon>Tracheophyta</taxon>
        <taxon>Spermatophyta</taxon>
        <taxon>Magnoliopsida</taxon>
        <taxon>Liliopsida</taxon>
        <taxon>Poales</taxon>
        <taxon>Cyperaceae</taxon>
        <taxon>Cyperoideae</taxon>
        <taxon>Cariceae</taxon>
        <taxon>Carex</taxon>
        <taxon>Carex subgen. Euthyceras</taxon>
    </lineage>
</organism>
<feature type="transmembrane region" description="Helical" evidence="6">
    <location>
        <begin position="12"/>
        <end position="33"/>
    </location>
</feature>
<evidence type="ECO:0000313" key="9">
    <source>
        <dbReference type="Proteomes" id="UP000623129"/>
    </source>
</evidence>
<dbReference type="GO" id="GO:0016020">
    <property type="term" value="C:membrane"/>
    <property type="evidence" value="ECO:0007669"/>
    <property type="project" value="UniProtKB-SubCell"/>
</dbReference>
<feature type="domain" description="TLC" evidence="7">
    <location>
        <begin position="35"/>
        <end position="225"/>
    </location>
</feature>
<evidence type="ECO:0000259" key="7">
    <source>
        <dbReference type="PROSITE" id="PS50922"/>
    </source>
</evidence>
<evidence type="ECO:0000256" key="3">
    <source>
        <dbReference type="ARBA" id="ARBA00022989"/>
    </source>
</evidence>
<name>A0A833VJK1_9POAL</name>
<evidence type="ECO:0000256" key="1">
    <source>
        <dbReference type="ARBA" id="ARBA00004141"/>
    </source>
</evidence>
<comment type="caution">
    <text evidence="8">The sequence shown here is derived from an EMBL/GenBank/DDBJ whole genome shotgun (WGS) entry which is preliminary data.</text>
</comment>
<keyword evidence="3 6" id="KW-1133">Transmembrane helix</keyword>
<keyword evidence="9" id="KW-1185">Reference proteome</keyword>
<dbReference type="PANTHER" id="PTHR31898">
    <property type="entry name" value="TRANSMEMBRANE PROTEIN 136"/>
    <property type="match status" value="1"/>
</dbReference>